<keyword evidence="9" id="KW-0414">Isoprene biosynthesis</keyword>
<feature type="binding site" evidence="9">
    <location>
        <begin position="109"/>
        <end position="119"/>
    </location>
    <ligand>
        <name>ATP</name>
        <dbReference type="ChEBI" id="CHEBI:30616"/>
    </ligand>
</feature>
<evidence type="ECO:0000256" key="3">
    <source>
        <dbReference type="ARBA" id="ARBA00017473"/>
    </source>
</evidence>
<feature type="domain" description="GHMP kinase N-terminal" evidence="11">
    <location>
        <begin position="75"/>
        <end position="159"/>
    </location>
</feature>
<dbReference type="PIRSF" id="PIRSF010376">
    <property type="entry name" value="IspE"/>
    <property type="match status" value="1"/>
</dbReference>
<name>A0A212U630_9MICO</name>
<dbReference type="SUPFAM" id="SSF55060">
    <property type="entry name" value="GHMP Kinase, C-terminal domain"/>
    <property type="match status" value="1"/>
</dbReference>
<dbReference type="GO" id="GO:0005524">
    <property type="term" value="F:ATP binding"/>
    <property type="evidence" value="ECO:0007669"/>
    <property type="project" value="UniProtKB-UniRule"/>
</dbReference>
<dbReference type="UniPathway" id="UPA00056">
    <property type="reaction ID" value="UER00094"/>
</dbReference>
<dbReference type="Proteomes" id="UP000198122">
    <property type="component" value="Unassembled WGS sequence"/>
</dbReference>
<dbReference type="InterPro" id="IPR036554">
    <property type="entry name" value="GHMP_kinase_C_sf"/>
</dbReference>
<dbReference type="InterPro" id="IPR004424">
    <property type="entry name" value="IspE"/>
</dbReference>
<keyword evidence="6 9" id="KW-0418">Kinase</keyword>
<evidence type="ECO:0000256" key="4">
    <source>
        <dbReference type="ARBA" id="ARBA00022679"/>
    </source>
</evidence>
<accession>A0A212U630</accession>
<dbReference type="PANTHER" id="PTHR43527:SF2">
    <property type="entry name" value="4-DIPHOSPHOCYTIDYL-2-C-METHYL-D-ERYTHRITOL KINASE, CHLOROPLASTIC"/>
    <property type="match status" value="1"/>
</dbReference>
<evidence type="ECO:0000313" key="13">
    <source>
        <dbReference type="EMBL" id="SNC73687.1"/>
    </source>
</evidence>
<evidence type="ECO:0000256" key="8">
    <source>
        <dbReference type="ARBA" id="ARBA00032554"/>
    </source>
</evidence>
<dbReference type="Gene3D" id="3.30.230.10">
    <property type="match status" value="1"/>
</dbReference>
<evidence type="ECO:0000259" key="11">
    <source>
        <dbReference type="Pfam" id="PF00288"/>
    </source>
</evidence>
<dbReference type="EC" id="2.7.1.148" evidence="2 9"/>
<keyword evidence="4 9" id="KW-0808">Transferase</keyword>
<evidence type="ECO:0000256" key="5">
    <source>
        <dbReference type="ARBA" id="ARBA00022741"/>
    </source>
</evidence>
<evidence type="ECO:0000256" key="2">
    <source>
        <dbReference type="ARBA" id="ARBA00012052"/>
    </source>
</evidence>
<feature type="region of interest" description="Disordered" evidence="10">
    <location>
        <begin position="204"/>
        <end position="223"/>
    </location>
</feature>
<comment type="pathway">
    <text evidence="9">Isoprenoid biosynthesis; isopentenyl diphosphate biosynthesis via DXP pathway; isopentenyl diphosphate from 1-deoxy-D-xylulose 5-phosphate: step 3/6.</text>
</comment>
<dbReference type="SUPFAM" id="SSF54211">
    <property type="entry name" value="Ribosomal protein S5 domain 2-like"/>
    <property type="match status" value="1"/>
</dbReference>
<reference evidence="13 14" key="1">
    <citation type="submission" date="2017-06" db="EMBL/GenBank/DDBJ databases">
        <authorList>
            <person name="Kim H.J."/>
            <person name="Triplett B.A."/>
        </authorList>
    </citation>
    <scope>NUCLEOTIDE SEQUENCE [LARGE SCALE GENOMIC DNA]</scope>
    <source>
        <strain evidence="13 14">DSM 22179</strain>
    </source>
</reference>
<feature type="active site" evidence="9">
    <location>
        <position position="151"/>
    </location>
</feature>
<comment type="function">
    <text evidence="9">Catalyzes the phosphorylation of the position 2 hydroxy group of 4-diphosphocytidyl-2C-methyl-D-erythritol.</text>
</comment>
<dbReference type="InterPro" id="IPR006204">
    <property type="entry name" value="GHMP_kinase_N_dom"/>
</dbReference>
<feature type="active site" evidence="9">
    <location>
        <position position="17"/>
    </location>
</feature>
<dbReference type="OrthoDB" id="3173073at2"/>
<dbReference type="AlphaFoldDB" id="A0A212U630"/>
<dbReference type="NCBIfam" id="TIGR00154">
    <property type="entry name" value="ispE"/>
    <property type="match status" value="1"/>
</dbReference>
<evidence type="ECO:0000256" key="7">
    <source>
        <dbReference type="ARBA" id="ARBA00022840"/>
    </source>
</evidence>
<sequence length="325" mass="34037">MSRTDAPRAATVRVPAKVNLALRVGPPDPDSGYHPLATVFHAVDLCDEVTVRRARSTSLQVTGPFREGVPADPTNLAWRAAELLRENYARTCGVRRPSPVAITLEKNIPVAGGMAGGSADAAGVLLAANELWGEELTPLDLQDVAAELGADVPFGLMGGNALGLGRGDELSTVLSQGELHWVFCVATAGLRTPDVYRELDRQLGWDGPPTPETSAARTAAPEPPQELLQALRTGDPHEIARHLENDLQAPALALQPGLQATLDAGREVGAVTGLVSGSGPTVALLCESREHAIDVSVGMAALRPEIQVFTATGPAPGARVVDTRH</sequence>
<dbReference type="GO" id="GO:0050515">
    <property type="term" value="F:4-(cytidine 5'-diphospho)-2-C-methyl-D-erythritol kinase activity"/>
    <property type="evidence" value="ECO:0007669"/>
    <property type="project" value="UniProtKB-UniRule"/>
</dbReference>
<dbReference type="EMBL" id="FYEZ01000003">
    <property type="protein sequence ID" value="SNC73687.1"/>
    <property type="molecule type" value="Genomic_DNA"/>
</dbReference>
<dbReference type="InterPro" id="IPR013750">
    <property type="entry name" value="GHMP_kinase_C_dom"/>
</dbReference>
<keyword evidence="7 9" id="KW-0067">ATP-binding</keyword>
<dbReference type="GO" id="GO:0016114">
    <property type="term" value="P:terpenoid biosynthetic process"/>
    <property type="evidence" value="ECO:0007669"/>
    <property type="project" value="UniProtKB-UniRule"/>
</dbReference>
<comment type="similarity">
    <text evidence="1 9">Belongs to the GHMP kinase family. IspE subfamily.</text>
</comment>
<evidence type="ECO:0000256" key="6">
    <source>
        <dbReference type="ARBA" id="ARBA00022777"/>
    </source>
</evidence>
<dbReference type="InterPro" id="IPR014721">
    <property type="entry name" value="Ribsml_uS5_D2-typ_fold_subgr"/>
</dbReference>
<proteinExistence type="inferred from homology"/>
<organism evidence="13 14">
    <name type="scientific">Kytococcus aerolatus</name>
    <dbReference type="NCBI Taxonomy" id="592308"/>
    <lineage>
        <taxon>Bacteria</taxon>
        <taxon>Bacillati</taxon>
        <taxon>Actinomycetota</taxon>
        <taxon>Actinomycetes</taxon>
        <taxon>Micrococcales</taxon>
        <taxon>Kytococcaceae</taxon>
        <taxon>Kytococcus</taxon>
    </lineage>
</organism>
<dbReference type="HAMAP" id="MF_00061">
    <property type="entry name" value="IspE"/>
    <property type="match status" value="1"/>
</dbReference>
<dbReference type="RefSeq" id="WP_088819066.1">
    <property type="nucleotide sequence ID" value="NZ_FYEZ01000003.1"/>
</dbReference>
<evidence type="ECO:0000256" key="10">
    <source>
        <dbReference type="SAM" id="MobiDB-lite"/>
    </source>
</evidence>
<evidence type="ECO:0000256" key="1">
    <source>
        <dbReference type="ARBA" id="ARBA00009684"/>
    </source>
</evidence>
<comment type="catalytic activity">
    <reaction evidence="9">
        <text>4-CDP-2-C-methyl-D-erythritol + ATP = 4-CDP-2-C-methyl-D-erythritol 2-phosphate + ADP + H(+)</text>
        <dbReference type="Rhea" id="RHEA:18437"/>
        <dbReference type="ChEBI" id="CHEBI:15378"/>
        <dbReference type="ChEBI" id="CHEBI:30616"/>
        <dbReference type="ChEBI" id="CHEBI:57823"/>
        <dbReference type="ChEBI" id="CHEBI:57919"/>
        <dbReference type="ChEBI" id="CHEBI:456216"/>
        <dbReference type="EC" id="2.7.1.148"/>
    </reaction>
</comment>
<keyword evidence="14" id="KW-1185">Reference proteome</keyword>
<evidence type="ECO:0000313" key="14">
    <source>
        <dbReference type="Proteomes" id="UP000198122"/>
    </source>
</evidence>
<protein>
    <recommendedName>
        <fullName evidence="3 9">4-diphosphocytidyl-2-C-methyl-D-erythritol kinase</fullName>
        <shortName evidence="9">CMK</shortName>
        <ecNumber evidence="2 9">2.7.1.148</ecNumber>
    </recommendedName>
    <alternativeName>
        <fullName evidence="8 9">4-(cytidine-5'-diphospho)-2-C-methyl-D-erythritol kinase</fullName>
    </alternativeName>
</protein>
<dbReference type="InterPro" id="IPR020568">
    <property type="entry name" value="Ribosomal_Su5_D2-typ_SF"/>
</dbReference>
<evidence type="ECO:0000259" key="12">
    <source>
        <dbReference type="Pfam" id="PF08544"/>
    </source>
</evidence>
<dbReference type="GO" id="GO:0019288">
    <property type="term" value="P:isopentenyl diphosphate biosynthetic process, methylerythritol 4-phosphate pathway"/>
    <property type="evidence" value="ECO:0007669"/>
    <property type="project" value="UniProtKB-UniRule"/>
</dbReference>
<dbReference type="Gene3D" id="3.30.70.890">
    <property type="entry name" value="GHMP kinase, C-terminal domain"/>
    <property type="match status" value="1"/>
</dbReference>
<gene>
    <name evidence="9" type="primary">ispE</name>
    <name evidence="13" type="ORF">SAMN05445756_2093</name>
</gene>
<feature type="domain" description="GHMP kinase C-terminal" evidence="12">
    <location>
        <begin position="228"/>
        <end position="295"/>
    </location>
</feature>
<dbReference type="NCBIfam" id="NF002870">
    <property type="entry name" value="PRK03188.1"/>
    <property type="match status" value="1"/>
</dbReference>
<dbReference type="PANTHER" id="PTHR43527">
    <property type="entry name" value="4-DIPHOSPHOCYTIDYL-2-C-METHYL-D-ERYTHRITOL KINASE, CHLOROPLASTIC"/>
    <property type="match status" value="1"/>
</dbReference>
<dbReference type="Pfam" id="PF08544">
    <property type="entry name" value="GHMP_kinases_C"/>
    <property type="match status" value="1"/>
</dbReference>
<dbReference type="Pfam" id="PF00288">
    <property type="entry name" value="GHMP_kinases_N"/>
    <property type="match status" value="1"/>
</dbReference>
<keyword evidence="5 9" id="KW-0547">Nucleotide-binding</keyword>
<evidence type="ECO:0000256" key="9">
    <source>
        <dbReference type="HAMAP-Rule" id="MF_00061"/>
    </source>
</evidence>